<sequence>MNLKFSNIIMSAALLATTAACTGTSSEDGKMIDKPDFKSADGIFTIEALEALGRVSGPVVSPDKTKVLFGVSYESVEENASNNDLYVMNVDGTDTQRITRTPKSESNAVWIENGKRIAFLYPDGDAMQVWVMNADGSGRKCVSKLEKGVSGFVISPDEKHILMVSNVKYSRKASDVYSDLPKATGRIIDDLMYKHWDEWVTEIPHPFLGAFDGNEVTDVTDIMADEPYEAPMKPFSGIESFAWSPDSKKLVYVSRKKTGVEYALSTNSDLYLYDLASKSVTNLTEGMGGYDTAPAFSPDGTQLAWLSMEHDGYESDKNRIMLMDMSTGEKRDLTAAWDYTVDAISWQPSGRGLFFLAYRDGVRPVFAIGLDGTISVVAQGEFDYDGLAPVSDAALVTMRHSMLRPNELYYAASGEEPRAISSVNDDIYAQLTMPTVERRMVPTTDGKEMLTWIVKPQNFDPTQKYPGLLYCQGGPQQAVSQFWSYRWNLALMAAHGYVVIAPNRRGLPGFGTEWNAQISGDYPGQNMRDYLSAVDHVKTEPWIDAAHIGATGASYGGFSVYWLAGNHDHRFACLIAHAGIFNMEAQYLETEEMWFANWDMGGGAWNAPADTKDFPDYGAYWNKSNPTAQRTFEMSPHRFVDKWDTPILITHGEYDYRILSSQGEMAFNAAKLRGIPAEMLIFPDENHWILKPQNAILWQRVFFRWLDRWLKGKPYTADTDNTAE</sequence>
<dbReference type="Gene3D" id="2.120.10.30">
    <property type="entry name" value="TolB, C-terminal domain"/>
    <property type="match status" value="2"/>
</dbReference>
<feature type="chain" id="PRO_5008529462" description="Dipeptidyl-peptidase 5" evidence="11">
    <location>
        <begin position="23"/>
        <end position="724"/>
    </location>
</feature>
<evidence type="ECO:0000313" key="13">
    <source>
        <dbReference type="EMBL" id="ANU63952.1"/>
    </source>
</evidence>
<keyword evidence="6 11" id="KW-0732">Signal</keyword>
<evidence type="ECO:0000256" key="4">
    <source>
        <dbReference type="ARBA" id="ARBA00022438"/>
    </source>
</evidence>
<feature type="signal peptide" evidence="11">
    <location>
        <begin position="1"/>
        <end position="22"/>
    </location>
</feature>
<proteinExistence type="inferred from homology"/>
<dbReference type="Pfam" id="PF00326">
    <property type="entry name" value="Peptidase_S9"/>
    <property type="match status" value="1"/>
</dbReference>
<dbReference type="GO" id="GO:0004177">
    <property type="term" value="F:aminopeptidase activity"/>
    <property type="evidence" value="ECO:0007669"/>
    <property type="project" value="UniProtKB-KW"/>
</dbReference>
<protein>
    <recommendedName>
        <fullName evidence="10">Dipeptidyl-peptidase 5</fullName>
    </recommendedName>
</protein>
<evidence type="ECO:0000256" key="2">
    <source>
        <dbReference type="ARBA" id="ARBA00010040"/>
    </source>
</evidence>
<accession>A0A1B1SAY3</accession>
<dbReference type="GO" id="GO:0042277">
    <property type="term" value="F:peptide binding"/>
    <property type="evidence" value="ECO:0007669"/>
    <property type="project" value="UniProtKB-ARBA"/>
</dbReference>
<evidence type="ECO:0000256" key="3">
    <source>
        <dbReference type="ARBA" id="ARBA00011738"/>
    </source>
</evidence>
<reference evidence="14" key="1">
    <citation type="submission" date="2016-04" db="EMBL/GenBank/DDBJ databases">
        <title>Complete Genome Sequences of Twelve Strains of a Stable Defined Moderately Diverse Mouse Microbiota 2 (sDMDMm2).</title>
        <authorList>
            <person name="Uchimura Y."/>
            <person name="Wyss M."/>
            <person name="Brugiroux S."/>
            <person name="Limenitakis J.P."/>
            <person name="Stecher B."/>
            <person name="McCoy K.D."/>
            <person name="Macpherson A.J."/>
        </authorList>
    </citation>
    <scope>NUCLEOTIDE SEQUENCE [LARGE SCALE GENOMIC DNA]</scope>
    <source>
        <strain evidence="14">YL27</strain>
    </source>
</reference>
<dbReference type="PANTHER" id="PTHR42776">
    <property type="entry name" value="SERINE PEPTIDASE S9 FAMILY MEMBER"/>
    <property type="match status" value="1"/>
</dbReference>
<dbReference type="InterPro" id="IPR029058">
    <property type="entry name" value="AB_hydrolase_fold"/>
</dbReference>
<evidence type="ECO:0000256" key="11">
    <source>
        <dbReference type="SAM" id="SignalP"/>
    </source>
</evidence>
<dbReference type="PANTHER" id="PTHR42776:SF13">
    <property type="entry name" value="DIPEPTIDYL-PEPTIDASE 5"/>
    <property type="match status" value="1"/>
</dbReference>
<evidence type="ECO:0000256" key="1">
    <source>
        <dbReference type="ARBA" id="ARBA00004418"/>
    </source>
</evidence>
<evidence type="ECO:0000256" key="7">
    <source>
        <dbReference type="ARBA" id="ARBA00022764"/>
    </source>
</evidence>
<evidence type="ECO:0000259" key="12">
    <source>
        <dbReference type="Pfam" id="PF00326"/>
    </source>
</evidence>
<evidence type="ECO:0000313" key="14">
    <source>
        <dbReference type="Proteomes" id="UP000186351"/>
    </source>
</evidence>
<comment type="similarity">
    <text evidence="2">Belongs to the peptidase S9C family.</text>
</comment>
<dbReference type="GeneID" id="65537122"/>
<dbReference type="Gene3D" id="3.40.50.1820">
    <property type="entry name" value="alpha/beta hydrolase"/>
    <property type="match status" value="1"/>
</dbReference>
<evidence type="ECO:0000256" key="6">
    <source>
        <dbReference type="ARBA" id="ARBA00022729"/>
    </source>
</evidence>
<dbReference type="InterPro" id="IPR001375">
    <property type="entry name" value="Peptidase_S9_cat"/>
</dbReference>
<dbReference type="Proteomes" id="UP000186351">
    <property type="component" value="Chromosome"/>
</dbReference>
<dbReference type="RefSeq" id="WP_068961250.1">
    <property type="nucleotide sequence ID" value="NZ_CAJTAP010000003.1"/>
</dbReference>
<dbReference type="AlphaFoldDB" id="A0A1B1SAY3"/>
<dbReference type="Pfam" id="PF07676">
    <property type="entry name" value="PD40"/>
    <property type="match status" value="2"/>
</dbReference>
<keyword evidence="5" id="KW-0645">Protease</keyword>
<dbReference type="PROSITE" id="PS51257">
    <property type="entry name" value="PROKAR_LIPOPROTEIN"/>
    <property type="match status" value="1"/>
</dbReference>
<dbReference type="OrthoDB" id="9812921at2"/>
<keyword evidence="14" id="KW-1185">Reference proteome</keyword>
<dbReference type="GO" id="GO:0008239">
    <property type="term" value="F:dipeptidyl-peptidase activity"/>
    <property type="evidence" value="ECO:0007669"/>
    <property type="project" value="UniProtKB-ARBA"/>
</dbReference>
<dbReference type="SUPFAM" id="SSF82171">
    <property type="entry name" value="DPP6 N-terminal domain-like"/>
    <property type="match status" value="1"/>
</dbReference>
<dbReference type="GO" id="GO:0006508">
    <property type="term" value="P:proteolysis"/>
    <property type="evidence" value="ECO:0007669"/>
    <property type="project" value="UniProtKB-KW"/>
</dbReference>
<dbReference type="GO" id="GO:0042597">
    <property type="term" value="C:periplasmic space"/>
    <property type="evidence" value="ECO:0007669"/>
    <property type="project" value="UniProtKB-SubCell"/>
</dbReference>
<keyword evidence="9" id="KW-0720">Serine protease</keyword>
<dbReference type="GO" id="GO:0043171">
    <property type="term" value="P:peptide catabolic process"/>
    <property type="evidence" value="ECO:0007669"/>
    <property type="project" value="UniProtKB-ARBA"/>
</dbReference>
<dbReference type="SUPFAM" id="SSF53474">
    <property type="entry name" value="alpha/beta-Hydrolases"/>
    <property type="match status" value="1"/>
</dbReference>
<keyword evidence="7" id="KW-0574">Periplasm</keyword>
<comment type="subcellular location">
    <subcellularLocation>
        <location evidence="1">Periplasm</location>
    </subcellularLocation>
</comment>
<accession>A0A1Z2XHP3</accession>
<dbReference type="STRING" id="1796646.A4V02_09600"/>
<dbReference type="FunFam" id="3.40.50.1820:FF:000028">
    <property type="entry name" value="S9 family peptidase"/>
    <property type="match status" value="1"/>
</dbReference>
<organism evidence="13 14">
    <name type="scientific">Muribaculum intestinale</name>
    <dbReference type="NCBI Taxonomy" id="1796646"/>
    <lineage>
        <taxon>Bacteria</taxon>
        <taxon>Pseudomonadati</taxon>
        <taxon>Bacteroidota</taxon>
        <taxon>Bacteroidia</taxon>
        <taxon>Bacteroidales</taxon>
        <taxon>Muribaculaceae</taxon>
        <taxon>Muribaculum</taxon>
    </lineage>
</organism>
<dbReference type="KEGG" id="pary:A4V02_09600"/>
<feature type="domain" description="Peptidase S9 prolyl oligopeptidase catalytic" evidence="12">
    <location>
        <begin position="483"/>
        <end position="712"/>
    </location>
</feature>
<dbReference type="InterPro" id="IPR011659">
    <property type="entry name" value="WD40"/>
</dbReference>
<dbReference type="InterPro" id="IPR011042">
    <property type="entry name" value="6-blade_b-propeller_TolB-like"/>
</dbReference>
<keyword evidence="4" id="KW-0031">Aminopeptidase</keyword>
<dbReference type="EMBL" id="CP015402">
    <property type="protein sequence ID" value="ANU63952.1"/>
    <property type="molecule type" value="Genomic_DNA"/>
</dbReference>
<comment type="subunit">
    <text evidence="3">Homodimer.</text>
</comment>
<keyword evidence="8" id="KW-0378">Hydrolase</keyword>
<dbReference type="FunFam" id="2.120.10.30:FF:000079">
    <property type="entry name" value="S9 family peptidase"/>
    <property type="match status" value="1"/>
</dbReference>
<gene>
    <name evidence="13" type="ORF">A4V02_09600</name>
</gene>
<evidence type="ECO:0000256" key="10">
    <source>
        <dbReference type="ARBA" id="ARBA00070574"/>
    </source>
</evidence>
<evidence type="ECO:0000256" key="9">
    <source>
        <dbReference type="ARBA" id="ARBA00022825"/>
    </source>
</evidence>
<evidence type="ECO:0000256" key="5">
    <source>
        <dbReference type="ARBA" id="ARBA00022670"/>
    </source>
</evidence>
<name>A0A1B1SAY3_9BACT</name>
<evidence type="ECO:0000256" key="8">
    <source>
        <dbReference type="ARBA" id="ARBA00022801"/>
    </source>
</evidence>
<dbReference type="GO" id="GO:0004252">
    <property type="term" value="F:serine-type endopeptidase activity"/>
    <property type="evidence" value="ECO:0007669"/>
    <property type="project" value="TreeGrafter"/>
</dbReference>